<evidence type="ECO:0000259" key="2">
    <source>
        <dbReference type="Pfam" id="PF00079"/>
    </source>
</evidence>
<evidence type="ECO:0000256" key="1">
    <source>
        <dbReference type="ARBA" id="ARBA00009500"/>
    </source>
</evidence>
<protein>
    <submittedName>
        <fullName evidence="3">Serpin-ZX</fullName>
    </submittedName>
</protein>
<dbReference type="InterPro" id="IPR036186">
    <property type="entry name" value="Serpin_sf"/>
</dbReference>
<dbReference type="Proteomes" id="UP000265520">
    <property type="component" value="Unassembled WGS sequence"/>
</dbReference>
<organism evidence="3 4">
    <name type="scientific">Trifolium medium</name>
    <dbReference type="NCBI Taxonomy" id="97028"/>
    <lineage>
        <taxon>Eukaryota</taxon>
        <taxon>Viridiplantae</taxon>
        <taxon>Streptophyta</taxon>
        <taxon>Embryophyta</taxon>
        <taxon>Tracheophyta</taxon>
        <taxon>Spermatophyta</taxon>
        <taxon>Magnoliopsida</taxon>
        <taxon>eudicotyledons</taxon>
        <taxon>Gunneridae</taxon>
        <taxon>Pentapetalae</taxon>
        <taxon>rosids</taxon>
        <taxon>fabids</taxon>
        <taxon>Fabales</taxon>
        <taxon>Fabaceae</taxon>
        <taxon>Papilionoideae</taxon>
        <taxon>50 kb inversion clade</taxon>
        <taxon>NPAAA clade</taxon>
        <taxon>Hologalegina</taxon>
        <taxon>IRL clade</taxon>
        <taxon>Trifolieae</taxon>
        <taxon>Trifolium</taxon>
    </lineage>
</organism>
<sequence length="102" mass="11443">MLKELDVVLPFYPGGLTKLVYSNSNVSQKLYVSDIFHKCFIKINEEGTEAAATTAVNVKAQCAMIVPTRLDFVADHPFMFMIREDMTGTILFVGWVLNPLVE</sequence>
<comment type="similarity">
    <text evidence="1">Belongs to the serpin family.</text>
</comment>
<dbReference type="PANTHER" id="PTHR11461">
    <property type="entry name" value="SERINE PROTEASE INHIBITOR, SERPIN"/>
    <property type="match status" value="1"/>
</dbReference>
<dbReference type="GO" id="GO:0005615">
    <property type="term" value="C:extracellular space"/>
    <property type="evidence" value="ECO:0007669"/>
    <property type="project" value="InterPro"/>
</dbReference>
<dbReference type="SMR" id="A0A392P319"/>
<dbReference type="InterPro" id="IPR023796">
    <property type="entry name" value="Serpin_dom"/>
</dbReference>
<feature type="domain" description="Serpin" evidence="2">
    <location>
        <begin position="25"/>
        <end position="99"/>
    </location>
</feature>
<dbReference type="Pfam" id="PF00079">
    <property type="entry name" value="Serpin"/>
    <property type="match status" value="1"/>
</dbReference>
<evidence type="ECO:0000313" key="4">
    <source>
        <dbReference type="Proteomes" id="UP000265520"/>
    </source>
</evidence>
<dbReference type="AlphaFoldDB" id="A0A392P319"/>
<dbReference type="InterPro" id="IPR000215">
    <property type="entry name" value="Serpin_fam"/>
</dbReference>
<dbReference type="PANTHER" id="PTHR11461:SF211">
    <property type="entry name" value="GH10112P-RELATED"/>
    <property type="match status" value="1"/>
</dbReference>
<dbReference type="InterPro" id="IPR023795">
    <property type="entry name" value="Serpin_CS"/>
</dbReference>
<dbReference type="EMBL" id="LXQA010060930">
    <property type="protein sequence ID" value="MCI06152.1"/>
    <property type="molecule type" value="Genomic_DNA"/>
</dbReference>
<proteinExistence type="inferred from homology"/>
<dbReference type="Gene3D" id="3.30.497.10">
    <property type="entry name" value="Antithrombin, subunit I, domain 2"/>
    <property type="match status" value="1"/>
</dbReference>
<dbReference type="PROSITE" id="PS00284">
    <property type="entry name" value="SERPIN"/>
    <property type="match status" value="1"/>
</dbReference>
<comment type="caution">
    <text evidence="3">The sequence shown here is derived from an EMBL/GenBank/DDBJ whole genome shotgun (WGS) entry which is preliminary data.</text>
</comment>
<keyword evidence="4" id="KW-1185">Reference proteome</keyword>
<name>A0A392P319_9FABA</name>
<reference evidence="3 4" key="1">
    <citation type="journal article" date="2018" name="Front. Plant Sci.">
        <title>Red Clover (Trifolium pratense) and Zigzag Clover (T. medium) - A Picture of Genomic Similarities and Differences.</title>
        <authorList>
            <person name="Dluhosova J."/>
            <person name="Istvanek J."/>
            <person name="Nedelnik J."/>
            <person name="Repkova J."/>
        </authorList>
    </citation>
    <scope>NUCLEOTIDE SEQUENCE [LARGE SCALE GENOMIC DNA]</scope>
    <source>
        <strain evidence="4">cv. 10/8</strain>
        <tissue evidence="3">Leaf</tissue>
    </source>
</reference>
<accession>A0A392P319</accession>
<dbReference type="GO" id="GO:0004867">
    <property type="term" value="F:serine-type endopeptidase inhibitor activity"/>
    <property type="evidence" value="ECO:0007669"/>
    <property type="project" value="InterPro"/>
</dbReference>
<dbReference type="SUPFAM" id="SSF56574">
    <property type="entry name" value="Serpins"/>
    <property type="match status" value="1"/>
</dbReference>
<evidence type="ECO:0000313" key="3">
    <source>
        <dbReference type="EMBL" id="MCI06152.1"/>
    </source>
</evidence>
<dbReference type="InterPro" id="IPR042178">
    <property type="entry name" value="Serpin_sf_1"/>
</dbReference>